<accession>A0A8X7ZJR9</accession>
<feature type="region of interest" description="Disordered" evidence="3">
    <location>
        <begin position="96"/>
        <end position="185"/>
    </location>
</feature>
<dbReference type="EMBL" id="JAAWWB010000014">
    <property type="protein sequence ID" value="KAG6767538.1"/>
    <property type="molecule type" value="Genomic_DNA"/>
</dbReference>
<organism evidence="5 6">
    <name type="scientific">Populus tomentosa</name>
    <name type="common">Chinese white poplar</name>
    <dbReference type="NCBI Taxonomy" id="118781"/>
    <lineage>
        <taxon>Eukaryota</taxon>
        <taxon>Viridiplantae</taxon>
        <taxon>Streptophyta</taxon>
        <taxon>Embryophyta</taxon>
        <taxon>Tracheophyta</taxon>
        <taxon>Spermatophyta</taxon>
        <taxon>Magnoliopsida</taxon>
        <taxon>eudicotyledons</taxon>
        <taxon>Gunneridae</taxon>
        <taxon>Pentapetalae</taxon>
        <taxon>rosids</taxon>
        <taxon>fabids</taxon>
        <taxon>Malpighiales</taxon>
        <taxon>Salicaceae</taxon>
        <taxon>Saliceae</taxon>
        <taxon>Populus</taxon>
    </lineage>
</organism>
<keyword evidence="1" id="KW-0479">Metal-binding</keyword>
<protein>
    <recommendedName>
        <fullName evidence="4">C3H1-type domain-containing protein</fullName>
    </recommendedName>
</protein>
<keyword evidence="1" id="KW-0863">Zinc-finger</keyword>
<evidence type="ECO:0000256" key="3">
    <source>
        <dbReference type="SAM" id="MobiDB-lite"/>
    </source>
</evidence>
<dbReference type="PANTHER" id="PTHR38160">
    <property type="entry name" value="ZINC FINGER CCCH DOMAIN-CONTAINING PROTEIN 40"/>
    <property type="match status" value="1"/>
</dbReference>
<proteinExistence type="predicted"/>
<keyword evidence="6" id="KW-1185">Reference proteome</keyword>
<dbReference type="AlphaFoldDB" id="A0A8X7ZJR9"/>
<dbReference type="PANTHER" id="PTHR38160:SF1">
    <property type="entry name" value="ZINC FINGER CCCH DOMAIN-CONTAINING PROTEIN 40"/>
    <property type="match status" value="1"/>
</dbReference>
<sequence>MAERKLFKTKICVLYRKGRCHRQNCSFAHGNAELRQSMPSRYGICVTLFTAVSVSDLEMHQNGIWRMCFVSLVSATIGFLQNGYCSLVNLRAGSSTRDYRGGDLRDKLDQRLSPKRQFSPVKDANRRDSFRGSSPSRSLEKSKKRRKKQQYDGQSDFSGSLKVSDRADDQVKERKSVSSELKEMQSNINKLEHHKSELMVSAALRGLSSLNFWESGNEKSCLTWEEEFTATLILLEKKTEEADSLTSRIQELEAQLSAEKEECKRSEVRFKKLGDQLVSGTATDCNEEDSSIKIVNDGEINGHCAISAQNEMLKQNNSSPIEKSLGGNLTNGGHPAETLRLSKLSQFHSHPVQLNSNLEFGVVDNRNNSHFPIGNEGKQKKGKGVSTSIPLDRTKGSCSVLHVPSTSMAARAIDDLVEIEMEENVEAVENISRGIVRGGATYEARSLPFSLPPPPPIHRNTYSKYVGEDENVDVGGLEEEMVDIDIV</sequence>
<feature type="domain" description="C3H1-type" evidence="4">
    <location>
        <begin position="6"/>
        <end position="32"/>
    </location>
</feature>
<evidence type="ECO:0000259" key="4">
    <source>
        <dbReference type="PROSITE" id="PS50103"/>
    </source>
</evidence>
<dbReference type="OrthoDB" id="665283at2759"/>
<name>A0A8X7ZJR9_POPTO</name>
<evidence type="ECO:0000256" key="1">
    <source>
        <dbReference type="PROSITE-ProRule" id="PRU00723"/>
    </source>
</evidence>
<feature type="compositionally biased region" description="Basic and acidic residues" evidence="3">
    <location>
        <begin position="163"/>
        <end position="183"/>
    </location>
</feature>
<reference evidence="5" key="1">
    <citation type="journal article" date="2020" name="bioRxiv">
        <title>Hybrid origin of Populus tomentosa Carr. identified through genome sequencing and phylogenomic analysis.</title>
        <authorList>
            <person name="An X."/>
            <person name="Gao K."/>
            <person name="Chen Z."/>
            <person name="Li J."/>
            <person name="Yang X."/>
            <person name="Yang X."/>
            <person name="Zhou J."/>
            <person name="Guo T."/>
            <person name="Zhao T."/>
            <person name="Huang S."/>
            <person name="Miao D."/>
            <person name="Khan W.U."/>
            <person name="Rao P."/>
            <person name="Ye M."/>
            <person name="Lei B."/>
            <person name="Liao W."/>
            <person name="Wang J."/>
            <person name="Ji L."/>
            <person name="Li Y."/>
            <person name="Guo B."/>
            <person name="Mustafa N.S."/>
            <person name="Li S."/>
            <person name="Yun Q."/>
            <person name="Keller S.R."/>
            <person name="Mao J."/>
            <person name="Zhang R."/>
            <person name="Strauss S.H."/>
        </authorList>
    </citation>
    <scope>NUCLEOTIDE SEQUENCE</scope>
    <source>
        <strain evidence="5">GM15</strain>
        <tissue evidence="5">Leaf</tissue>
    </source>
</reference>
<dbReference type="PROSITE" id="PS50103">
    <property type="entry name" value="ZF_C3H1"/>
    <property type="match status" value="1"/>
</dbReference>
<gene>
    <name evidence="5" type="ORF">POTOM_028744</name>
</gene>
<evidence type="ECO:0000313" key="5">
    <source>
        <dbReference type="EMBL" id="KAG6767538.1"/>
    </source>
</evidence>
<feature type="coiled-coil region" evidence="2">
    <location>
        <begin position="235"/>
        <end position="269"/>
    </location>
</feature>
<dbReference type="Proteomes" id="UP000886885">
    <property type="component" value="Chromosome 7D"/>
</dbReference>
<dbReference type="InterPro" id="IPR045868">
    <property type="entry name" value="Znf_C3H13/40"/>
</dbReference>
<feature type="zinc finger region" description="C3H1-type" evidence="1">
    <location>
        <begin position="6"/>
        <end position="32"/>
    </location>
</feature>
<dbReference type="InterPro" id="IPR000571">
    <property type="entry name" value="Znf_CCCH"/>
</dbReference>
<keyword evidence="1" id="KW-0862">Zinc</keyword>
<keyword evidence="2" id="KW-0175">Coiled coil</keyword>
<dbReference type="GO" id="GO:0008270">
    <property type="term" value="F:zinc ion binding"/>
    <property type="evidence" value="ECO:0007669"/>
    <property type="project" value="UniProtKB-KW"/>
</dbReference>
<feature type="compositionally biased region" description="Basic and acidic residues" evidence="3">
    <location>
        <begin position="97"/>
        <end position="112"/>
    </location>
</feature>
<evidence type="ECO:0000256" key="2">
    <source>
        <dbReference type="SAM" id="Coils"/>
    </source>
</evidence>
<comment type="caution">
    <text evidence="5">The sequence shown here is derived from an EMBL/GenBank/DDBJ whole genome shotgun (WGS) entry which is preliminary data.</text>
</comment>
<evidence type="ECO:0000313" key="6">
    <source>
        <dbReference type="Proteomes" id="UP000886885"/>
    </source>
</evidence>